<dbReference type="InterPro" id="IPR008271">
    <property type="entry name" value="Ser/Thr_kinase_AS"/>
</dbReference>
<keyword evidence="4" id="KW-0723">Serine/threonine-protein kinase</keyword>
<dbReference type="SMART" id="SM00220">
    <property type="entry name" value="S_TKc"/>
    <property type="match status" value="1"/>
</dbReference>
<gene>
    <name evidence="14" type="ORF">MCOR_55983</name>
</gene>
<keyword evidence="7" id="KW-0418">Kinase</keyword>
<evidence type="ECO:0000313" key="15">
    <source>
        <dbReference type="Proteomes" id="UP000507470"/>
    </source>
</evidence>
<comment type="catalytic activity">
    <reaction evidence="9">
        <text>L-threonyl-[protein] + ATP = O-phospho-L-threonyl-[protein] + ADP + H(+)</text>
        <dbReference type="Rhea" id="RHEA:46608"/>
        <dbReference type="Rhea" id="RHEA-COMP:11060"/>
        <dbReference type="Rhea" id="RHEA-COMP:11605"/>
        <dbReference type="ChEBI" id="CHEBI:15378"/>
        <dbReference type="ChEBI" id="CHEBI:30013"/>
        <dbReference type="ChEBI" id="CHEBI:30616"/>
        <dbReference type="ChEBI" id="CHEBI:61977"/>
        <dbReference type="ChEBI" id="CHEBI:456216"/>
        <dbReference type="EC" id="2.7.11.1"/>
    </reaction>
</comment>
<evidence type="ECO:0000259" key="13">
    <source>
        <dbReference type="PROSITE" id="PS50011"/>
    </source>
</evidence>
<comment type="catalytic activity">
    <reaction evidence="10">
        <text>L-seryl-[protein] + ATP = O-phospho-L-seryl-[protein] + ADP + H(+)</text>
        <dbReference type="Rhea" id="RHEA:17989"/>
        <dbReference type="Rhea" id="RHEA-COMP:9863"/>
        <dbReference type="Rhea" id="RHEA-COMP:11604"/>
        <dbReference type="ChEBI" id="CHEBI:15378"/>
        <dbReference type="ChEBI" id="CHEBI:29999"/>
        <dbReference type="ChEBI" id="CHEBI:30616"/>
        <dbReference type="ChEBI" id="CHEBI:83421"/>
        <dbReference type="ChEBI" id="CHEBI:456216"/>
        <dbReference type="EC" id="2.7.11.1"/>
    </reaction>
</comment>
<keyword evidence="5" id="KW-0808">Transferase</keyword>
<dbReference type="PROSITE" id="PS50890">
    <property type="entry name" value="PUA"/>
    <property type="match status" value="1"/>
</dbReference>
<feature type="region of interest" description="Disordered" evidence="12">
    <location>
        <begin position="896"/>
        <end position="924"/>
    </location>
</feature>
<comment type="subcellular location">
    <subcellularLocation>
        <location evidence="1">Cytoplasm</location>
    </subcellularLocation>
</comment>
<dbReference type="PANTHER" id="PTHR24346:SF79">
    <property type="entry name" value="PROTEIN KINASE DOMAIN-CONTAINING PROTEIN"/>
    <property type="match status" value="1"/>
</dbReference>
<evidence type="ECO:0000256" key="10">
    <source>
        <dbReference type="ARBA" id="ARBA00048679"/>
    </source>
</evidence>
<dbReference type="PROSITE" id="PS00107">
    <property type="entry name" value="PROTEIN_KINASE_ATP"/>
    <property type="match status" value="1"/>
</dbReference>
<dbReference type="GO" id="GO:0005524">
    <property type="term" value="F:ATP binding"/>
    <property type="evidence" value="ECO:0007669"/>
    <property type="project" value="UniProtKB-UniRule"/>
</dbReference>
<keyword evidence="8 11" id="KW-0067">ATP-binding</keyword>
<reference evidence="14 15" key="1">
    <citation type="submission" date="2020-06" db="EMBL/GenBank/DDBJ databases">
        <authorList>
            <person name="Li R."/>
            <person name="Bekaert M."/>
        </authorList>
    </citation>
    <scope>NUCLEOTIDE SEQUENCE [LARGE SCALE GENOMIC DNA]</scope>
    <source>
        <strain evidence="15">wild</strain>
    </source>
</reference>
<dbReference type="FunFam" id="3.30.200.20:FF:000042">
    <property type="entry name" value="Aurora kinase A"/>
    <property type="match status" value="1"/>
</dbReference>
<feature type="compositionally biased region" description="Polar residues" evidence="12">
    <location>
        <begin position="909"/>
        <end position="924"/>
    </location>
</feature>
<evidence type="ECO:0000256" key="4">
    <source>
        <dbReference type="ARBA" id="ARBA00022527"/>
    </source>
</evidence>
<dbReference type="EMBL" id="CACVKT020009956">
    <property type="protein sequence ID" value="CAC5424031.1"/>
    <property type="molecule type" value="Genomic_DNA"/>
</dbReference>
<evidence type="ECO:0000256" key="6">
    <source>
        <dbReference type="ARBA" id="ARBA00022741"/>
    </source>
</evidence>
<dbReference type="GO" id="GO:0035556">
    <property type="term" value="P:intracellular signal transduction"/>
    <property type="evidence" value="ECO:0007669"/>
    <property type="project" value="TreeGrafter"/>
</dbReference>
<evidence type="ECO:0000256" key="1">
    <source>
        <dbReference type="ARBA" id="ARBA00004496"/>
    </source>
</evidence>
<dbReference type="OrthoDB" id="193931at2759"/>
<sequence length="1281" mass="143997">MGKKIQCIGRYVMDGKTLGKGTFGKVELATHGVTGCKVAIKIIDTRKIKEEYVQLNLHREARILGQLRHPNIIRLYETLKATTLYCLVLECAAGGDLLAYIKTYKENCLPEEKVRVYMRQLISAVHYLHERGVAHRDLKMENIMLDEKKRNIKLVDFGLSNTFTRDELMKTHCGSLEYAAPELFEMSEKYGPEIDIWALGVIMYAMLVGKLPFTTAYTDQYRRQKLFQQIERGLIEVHEREMVHLTKDCKNLLKKLLEPSCDLRLPLLDVEIHPWVTQGVKSSFHTFHKYPKDKTMKSQVIEELSSLLQMKKEEVETTVHESKCDQISAMFNMMMDCKREEKGIFDIDYTVYQMPPPEKKTKRKKKHHSHSKVEREVQKELEVHGEEGHDDEHKKTESEQHRVSTAFDFMAICSAPTWLGQERRRSRRRKSYFPQPSPLAMNNPDASSEDVTGNAVGGDNPNLLSIHPGCVTPGSAQPFNRRSLRSSRRRKRPSSCGPSNRRSLRDKLPHHKGSSNSQPSSPTTLISPIITVDPPNHSGVARPDKLDVPDCYGSVTLQVPERTVSFSHMNDSTSNLDSQYSDSSNPGSAISFYSPNSNDTSASHSAHGLMPDWARDGAYETDSLDSKILPETSIPLKRPLTRLVNQDSVEARIASADIKSIVRPKQLSAMQNQSQQKQKNHTLLPCQETIQKDDSSGIQLHARPHVNDSLILPGIDNADKIAVKIETSQNGNDHFRLPHKDSVDSDENSGNHLLGLATGGDSLEVAKTTMQCVMCNKKNLDYNSDSTPEQTEESADELDHSIKIIENSVKQIVLNDRCDAKIEPVIVNVNGKITMEEFCDKSSLKRNSVEDNSTSTSVKSQLEEICKPYVVDLGVPYSTNNSPKYIETNIDAPNDEIVSIPPSNRRKSSGNSLPSFVMPNTPTRQKFTSPIARIDSFHSEDFDNIDDMKMKCQSNSTTPGSVNTPTFPCFAYKLQLHKKKNAKLKSSKQKVENQIYINDEKNLTDRCSRNEIEPTCSDPLLVGSGSDKSTSDENSEKPLHSSKAKIHPMDKDDKDSTKSCKSLNKSKCTVDSEPICNDIQVKKQQNLIGKPCNSQHSDNKKTYVKYSPWKHGFVQFLKKKKQGQRQGSQNNNDSFRSNNHTLLKTNLSNHNGHARCSYKALPNSDDNGLEAETQFQTKSLAVRPDTLEIRSSPVPGLAPAQPATKMFDLTVLSTDSPQANSCLLSWKGCRDCTVGHIPSDEEDSECTFRFEQSVDVAIKTNMTIQTVQDAKTYTAYKCSHS</sequence>
<dbReference type="CDD" id="cd14003">
    <property type="entry name" value="STKc_AMPK-like"/>
    <property type="match status" value="1"/>
</dbReference>
<feature type="region of interest" description="Disordered" evidence="12">
    <location>
        <begin position="1119"/>
        <end position="1139"/>
    </location>
</feature>
<dbReference type="PROSITE" id="PS50011">
    <property type="entry name" value="PROTEIN_KINASE_DOM"/>
    <property type="match status" value="1"/>
</dbReference>
<dbReference type="SUPFAM" id="SSF56112">
    <property type="entry name" value="Protein kinase-like (PK-like)"/>
    <property type="match status" value="1"/>
</dbReference>
<evidence type="ECO:0000256" key="5">
    <source>
        <dbReference type="ARBA" id="ARBA00022679"/>
    </source>
</evidence>
<protein>
    <recommendedName>
        <fullName evidence="2">non-specific serine/threonine protein kinase</fullName>
        <ecNumber evidence="2">2.7.11.1</ecNumber>
    </recommendedName>
</protein>
<feature type="domain" description="Protein kinase" evidence="13">
    <location>
        <begin position="12"/>
        <end position="276"/>
    </location>
</feature>
<dbReference type="Gene3D" id="1.10.510.10">
    <property type="entry name" value="Transferase(Phosphotransferase) domain 1"/>
    <property type="match status" value="1"/>
</dbReference>
<feature type="binding site" evidence="11">
    <location>
        <position position="41"/>
    </location>
    <ligand>
        <name>ATP</name>
        <dbReference type="ChEBI" id="CHEBI:30616"/>
    </ligand>
</feature>
<dbReference type="GO" id="GO:0005737">
    <property type="term" value="C:cytoplasm"/>
    <property type="evidence" value="ECO:0007669"/>
    <property type="project" value="UniProtKB-SubCell"/>
</dbReference>
<dbReference type="Pfam" id="PF00069">
    <property type="entry name" value="Pkinase"/>
    <property type="match status" value="1"/>
</dbReference>
<feature type="region of interest" description="Disordered" evidence="12">
    <location>
        <begin position="355"/>
        <end position="402"/>
    </location>
</feature>
<feature type="compositionally biased region" description="Basic and acidic residues" evidence="12">
    <location>
        <begin position="371"/>
        <end position="402"/>
    </location>
</feature>
<keyword evidence="6 11" id="KW-0547">Nucleotide-binding</keyword>
<evidence type="ECO:0000256" key="9">
    <source>
        <dbReference type="ARBA" id="ARBA00047899"/>
    </source>
</evidence>
<dbReference type="EC" id="2.7.11.1" evidence="2"/>
<feature type="compositionally biased region" description="Basic and acidic residues" evidence="12">
    <location>
        <begin position="1047"/>
        <end position="1058"/>
    </location>
</feature>
<feature type="compositionally biased region" description="Basic residues" evidence="12">
    <location>
        <begin position="360"/>
        <end position="370"/>
    </location>
</feature>
<dbReference type="GO" id="GO:0004674">
    <property type="term" value="F:protein serine/threonine kinase activity"/>
    <property type="evidence" value="ECO:0007669"/>
    <property type="project" value="UniProtKB-KW"/>
</dbReference>
<evidence type="ECO:0000256" key="8">
    <source>
        <dbReference type="ARBA" id="ARBA00022840"/>
    </source>
</evidence>
<organism evidence="14 15">
    <name type="scientific">Mytilus coruscus</name>
    <name type="common">Sea mussel</name>
    <dbReference type="NCBI Taxonomy" id="42192"/>
    <lineage>
        <taxon>Eukaryota</taxon>
        <taxon>Metazoa</taxon>
        <taxon>Spiralia</taxon>
        <taxon>Lophotrochozoa</taxon>
        <taxon>Mollusca</taxon>
        <taxon>Bivalvia</taxon>
        <taxon>Autobranchia</taxon>
        <taxon>Pteriomorphia</taxon>
        <taxon>Mytilida</taxon>
        <taxon>Mytiloidea</taxon>
        <taxon>Mytilidae</taxon>
        <taxon>Mytilinae</taxon>
        <taxon>Mytilus</taxon>
    </lineage>
</organism>
<evidence type="ECO:0000256" key="3">
    <source>
        <dbReference type="ARBA" id="ARBA00022490"/>
    </source>
</evidence>
<evidence type="ECO:0000256" key="7">
    <source>
        <dbReference type="ARBA" id="ARBA00022777"/>
    </source>
</evidence>
<proteinExistence type="predicted"/>
<dbReference type="PANTHER" id="PTHR24346">
    <property type="entry name" value="MAP/MICROTUBULE AFFINITY-REGULATING KINASE"/>
    <property type="match status" value="1"/>
</dbReference>
<dbReference type="Proteomes" id="UP000507470">
    <property type="component" value="Unassembled WGS sequence"/>
</dbReference>
<evidence type="ECO:0000256" key="11">
    <source>
        <dbReference type="PROSITE-ProRule" id="PRU10141"/>
    </source>
</evidence>
<evidence type="ECO:0000256" key="2">
    <source>
        <dbReference type="ARBA" id="ARBA00012513"/>
    </source>
</evidence>
<dbReference type="FunFam" id="1.10.510.10:FF:001222">
    <property type="entry name" value="Serine/threonine-protein kinase ppk25"/>
    <property type="match status" value="1"/>
</dbReference>
<feature type="compositionally biased region" description="Basic residues" evidence="12">
    <location>
        <begin position="502"/>
        <end position="513"/>
    </location>
</feature>
<feature type="region of interest" description="Disordered" evidence="12">
    <location>
        <begin position="421"/>
        <end position="545"/>
    </location>
</feature>
<dbReference type="InterPro" id="IPR000719">
    <property type="entry name" value="Prot_kinase_dom"/>
</dbReference>
<evidence type="ECO:0000313" key="14">
    <source>
        <dbReference type="EMBL" id="CAC5424031.1"/>
    </source>
</evidence>
<accession>A0A6J8EXT7</accession>
<keyword evidence="15" id="KW-1185">Reference proteome</keyword>
<evidence type="ECO:0000256" key="12">
    <source>
        <dbReference type="SAM" id="MobiDB-lite"/>
    </source>
</evidence>
<dbReference type="InterPro" id="IPR017441">
    <property type="entry name" value="Protein_kinase_ATP_BS"/>
</dbReference>
<dbReference type="InterPro" id="IPR011009">
    <property type="entry name" value="Kinase-like_dom_sf"/>
</dbReference>
<dbReference type="PROSITE" id="PS00108">
    <property type="entry name" value="PROTEIN_KINASE_ST"/>
    <property type="match status" value="1"/>
</dbReference>
<feature type="compositionally biased region" description="Basic and acidic residues" evidence="12">
    <location>
        <begin position="1029"/>
        <end position="1039"/>
    </location>
</feature>
<feature type="compositionally biased region" description="Basic residues" evidence="12">
    <location>
        <begin position="482"/>
        <end position="493"/>
    </location>
</feature>
<keyword evidence="3" id="KW-0963">Cytoplasm</keyword>
<feature type="region of interest" description="Disordered" evidence="12">
    <location>
        <begin position="1014"/>
        <end position="1062"/>
    </location>
</feature>
<feature type="compositionally biased region" description="Polar residues" evidence="12">
    <location>
        <begin position="514"/>
        <end position="526"/>
    </location>
</feature>
<name>A0A6J8EXT7_MYTCO</name>